<organism evidence="12 13">
    <name type="scientific">Pontibacillus marinus BH030004 = DSM 16465</name>
    <dbReference type="NCBI Taxonomy" id="1385511"/>
    <lineage>
        <taxon>Bacteria</taxon>
        <taxon>Bacillati</taxon>
        <taxon>Bacillota</taxon>
        <taxon>Bacilli</taxon>
        <taxon>Bacillales</taxon>
        <taxon>Bacillaceae</taxon>
        <taxon>Pontibacillus</taxon>
    </lineage>
</organism>
<comment type="similarity">
    <text evidence="2">Belongs to the DNA polymerase type-C family. DnaE subfamily.</text>
</comment>
<dbReference type="OrthoDB" id="9803237at2"/>
<dbReference type="Proteomes" id="UP000030403">
    <property type="component" value="Unassembled WGS sequence"/>
</dbReference>
<dbReference type="CDD" id="cd04485">
    <property type="entry name" value="DnaE_OBF"/>
    <property type="match status" value="1"/>
</dbReference>
<protein>
    <recommendedName>
        <fullName evidence="4">DNA polymerase III subunit alpha</fullName>
        <ecNumber evidence="3">2.7.7.7</ecNumber>
    </recommendedName>
</protein>
<dbReference type="GO" id="GO:0008408">
    <property type="term" value="F:3'-5' exonuclease activity"/>
    <property type="evidence" value="ECO:0007669"/>
    <property type="project" value="InterPro"/>
</dbReference>
<sequence length="1111" mass="126636">MEFVHLQVRSGYSLMNSTNTIEKLVKRAKELGFKSLALTDEGVMYGAVSFYQTCVKNGIKPIIGLSIKVATSTGEEELVLLSKNRRGYESLLKLSSYIQMSGQQILEEREIAQYTTGCIGILPIYNSSFHPLVLQNNQTSIQSLLEIWQGRFEEGSFYIGVEDHGQEEERHLHVALEEVFPSSVPMVAVNDVRYLREEDALAYDCLQSIRSNQKWSGEIEDYGVTKHHLRSSQEMYELFSDWKPALLQNTVDIAEQCNLELSFDRMMLPKYPVPSEVSSDQYLRQLCQKGLHKRYAEVSDAHKKRLEHELQVIESMKFSDYFLIVWDFMSFARKNGIMTGPGRGSAAGSLVSYLLGITDVDPIEYDLLFERFLNPERISMPDIDIDFSDVKRDEVIQYVTQKYGADHVAQIITFGTFGPRSVLRELIKAMGVDAQEASYLMKFIPQQASSSIVKIVQESKDLQVYIQQSDRLKQLFKIATKLEGLPRHASTHAAGVVISQQSLMQNVPLTDGHDGIPLTQFAMNELESIGLLKMDFLGLRNLTLIEKITKAIEQNEGKSIQVKRLPLNDKNTFSLLRQGKTNGVFQLESKGMKDVLENLGPTHFEDIVAVNALYRPGPMEFIPAYIRRKHGKEQVTYPHPDLKPILDKTYGVLVYQEQIMQMAHQMAGFSLGQADLLRRAVSKKQHDLMMEQKKSFIQGCLQNGYTEKVADELFDWIVRFSNYGFNRSHAVAYSMISYQLAYLKAQYPAYFMAELMSSVSNDKIQSYIKEAKDLEMDVLPPSINKSFSKFTVENGSIRMGLSMIKGVGRNALAEILEARKTKPFQNLFDFCRRVSLKVVNKQVIESLILAGSFDETYSNRASLMASIHHAMEQGDLFSEIDEQGSMFGSVDLDPTYVEMEPYNQLKQLALESEVLGMYVSSHPLSTYRTKLRANGFLSLQQAAESSKPKGLKTAVVVQEMKVIRTKRGDPMAFLTLGDEQEEMEAVVFPNVFRDLRKWLSEEMLVFIQGRIEERNGSKQWIVEAMNPFQEESLHEEERKRLFLKITGEYEQSVYQEIKQLASKYPGPTPIIIHNADKKETVQLSREYWVDASYALMKQLYGFLGEENVVLK</sequence>
<dbReference type="InterPro" id="IPR004013">
    <property type="entry name" value="PHP_dom"/>
</dbReference>
<evidence type="ECO:0000256" key="2">
    <source>
        <dbReference type="ARBA" id="ARBA00009496"/>
    </source>
</evidence>
<dbReference type="GO" id="GO:0003676">
    <property type="term" value="F:nucleic acid binding"/>
    <property type="evidence" value="ECO:0007669"/>
    <property type="project" value="InterPro"/>
</dbReference>
<dbReference type="eggNOG" id="COG0587">
    <property type="taxonomic scope" value="Bacteria"/>
</dbReference>
<dbReference type="Gene3D" id="1.10.10.1600">
    <property type="entry name" value="Bacterial DNA polymerase III alpha subunit, thumb domain"/>
    <property type="match status" value="1"/>
</dbReference>
<keyword evidence="6" id="KW-0548">Nucleotidyltransferase</keyword>
<dbReference type="Pfam" id="PF14579">
    <property type="entry name" value="HHH_6"/>
    <property type="match status" value="1"/>
</dbReference>
<dbReference type="SMART" id="SM00481">
    <property type="entry name" value="POLIIIAc"/>
    <property type="match status" value="1"/>
</dbReference>
<reference evidence="12 13" key="1">
    <citation type="submission" date="2013-08" db="EMBL/GenBank/DDBJ databases">
        <authorList>
            <person name="Huang J."/>
            <person name="Wang G."/>
        </authorList>
    </citation>
    <scope>NUCLEOTIDE SEQUENCE [LARGE SCALE GENOMIC DNA]</scope>
    <source>
        <strain evidence="12 13">BH030004</strain>
    </source>
</reference>
<dbReference type="InterPro" id="IPR003141">
    <property type="entry name" value="Pol/His_phosphatase_N"/>
</dbReference>
<comment type="function">
    <text evidence="9">DNA polymerase III is a complex, multichain enzyme responsible for most of the replicative synthesis in bacteria. This DNA polymerase also exhibits 3' to 5' exonuclease activity. The alpha chain is the DNA polymerase.</text>
</comment>
<evidence type="ECO:0000256" key="1">
    <source>
        <dbReference type="ARBA" id="ARBA00004496"/>
    </source>
</evidence>
<dbReference type="SUPFAM" id="SSF89550">
    <property type="entry name" value="PHP domain-like"/>
    <property type="match status" value="1"/>
</dbReference>
<dbReference type="NCBIfam" id="TIGR00594">
    <property type="entry name" value="polc"/>
    <property type="match status" value="1"/>
</dbReference>
<evidence type="ECO:0000259" key="11">
    <source>
        <dbReference type="SMART" id="SM00481"/>
    </source>
</evidence>
<evidence type="ECO:0000256" key="8">
    <source>
        <dbReference type="ARBA" id="ARBA00022932"/>
    </source>
</evidence>
<keyword evidence="5" id="KW-0808">Transferase</keyword>
<gene>
    <name evidence="12" type="ORF">N783_14305</name>
</gene>
<dbReference type="InterPro" id="IPR004365">
    <property type="entry name" value="NA-bd_OB_tRNA"/>
</dbReference>
<dbReference type="Gene3D" id="3.20.20.140">
    <property type="entry name" value="Metal-dependent hydrolases"/>
    <property type="match status" value="1"/>
</dbReference>
<dbReference type="NCBIfam" id="NF004226">
    <property type="entry name" value="PRK05673.1"/>
    <property type="match status" value="1"/>
</dbReference>
<keyword evidence="13" id="KW-1185">Reference proteome</keyword>
<dbReference type="SUPFAM" id="SSF160975">
    <property type="entry name" value="AF1531-like"/>
    <property type="match status" value="1"/>
</dbReference>
<dbReference type="PANTHER" id="PTHR32294">
    <property type="entry name" value="DNA POLYMERASE III SUBUNIT ALPHA"/>
    <property type="match status" value="1"/>
</dbReference>
<comment type="subcellular location">
    <subcellularLocation>
        <location evidence="1">Cytoplasm</location>
    </subcellularLocation>
</comment>
<dbReference type="InterPro" id="IPR041931">
    <property type="entry name" value="DNA_pol3_alpha_thumb_dom"/>
</dbReference>
<evidence type="ECO:0000256" key="9">
    <source>
        <dbReference type="ARBA" id="ARBA00025611"/>
    </source>
</evidence>
<dbReference type="RefSeq" id="WP_027447330.1">
    <property type="nucleotide sequence ID" value="NZ_AULJ01000058.1"/>
</dbReference>
<dbReference type="Pfam" id="PF01336">
    <property type="entry name" value="tRNA_anti-codon"/>
    <property type="match status" value="1"/>
</dbReference>
<dbReference type="PANTHER" id="PTHR32294:SF0">
    <property type="entry name" value="DNA POLYMERASE III SUBUNIT ALPHA"/>
    <property type="match status" value="1"/>
</dbReference>
<keyword evidence="8" id="KW-0239">DNA-directed DNA polymerase</keyword>
<evidence type="ECO:0000256" key="6">
    <source>
        <dbReference type="ARBA" id="ARBA00022695"/>
    </source>
</evidence>
<evidence type="ECO:0000256" key="10">
    <source>
        <dbReference type="ARBA" id="ARBA00049244"/>
    </source>
</evidence>
<dbReference type="GO" id="GO:0005737">
    <property type="term" value="C:cytoplasm"/>
    <property type="evidence" value="ECO:0007669"/>
    <property type="project" value="UniProtKB-SubCell"/>
</dbReference>
<keyword evidence="7" id="KW-0235">DNA replication</keyword>
<accession>A0A0A5G0B8</accession>
<dbReference type="Pfam" id="PF07733">
    <property type="entry name" value="DNA_pol3_alpha"/>
    <property type="match status" value="1"/>
</dbReference>
<dbReference type="InterPro" id="IPR011708">
    <property type="entry name" value="DNA_pol3_alpha_NTPase_dom"/>
</dbReference>
<evidence type="ECO:0000313" key="12">
    <source>
        <dbReference type="EMBL" id="KGX84490.1"/>
    </source>
</evidence>
<name>A0A0A5G0B8_9BACI</name>
<dbReference type="Pfam" id="PF17657">
    <property type="entry name" value="DNA_pol3_finger"/>
    <property type="match status" value="1"/>
</dbReference>
<dbReference type="GO" id="GO:0006260">
    <property type="term" value="P:DNA replication"/>
    <property type="evidence" value="ECO:0007669"/>
    <property type="project" value="UniProtKB-KW"/>
</dbReference>
<evidence type="ECO:0000256" key="4">
    <source>
        <dbReference type="ARBA" id="ARBA00019114"/>
    </source>
</evidence>
<dbReference type="STRING" id="1385511.GCA_000425225_03819"/>
<dbReference type="InterPro" id="IPR040982">
    <property type="entry name" value="DNA_pol3_finger"/>
</dbReference>
<dbReference type="InterPro" id="IPR004805">
    <property type="entry name" value="DnaE2/DnaE/PolC"/>
</dbReference>
<evidence type="ECO:0000256" key="3">
    <source>
        <dbReference type="ARBA" id="ARBA00012417"/>
    </source>
</evidence>
<dbReference type="AlphaFoldDB" id="A0A0A5G0B8"/>
<dbReference type="GO" id="GO:0003887">
    <property type="term" value="F:DNA-directed DNA polymerase activity"/>
    <property type="evidence" value="ECO:0007669"/>
    <property type="project" value="UniProtKB-KW"/>
</dbReference>
<evidence type="ECO:0000256" key="5">
    <source>
        <dbReference type="ARBA" id="ARBA00022679"/>
    </source>
</evidence>
<comment type="caution">
    <text evidence="12">The sequence shown here is derived from an EMBL/GenBank/DDBJ whole genome shotgun (WGS) entry which is preliminary data.</text>
</comment>
<proteinExistence type="inferred from homology"/>
<dbReference type="InterPro" id="IPR029460">
    <property type="entry name" value="DNAPol_HHH"/>
</dbReference>
<evidence type="ECO:0000256" key="7">
    <source>
        <dbReference type="ARBA" id="ARBA00022705"/>
    </source>
</evidence>
<dbReference type="InterPro" id="IPR016195">
    <property type="entry name" value="Pol/histidinol_Pase-like"/>
</dbReference>
<dbReference type="Pfam" id="PF02811">
    <property type="entry name" value="PHP"/>
    <property type="match status" value="1"/>
</dbReference>
<dbReference type="EMBL" id="AVPF01000055">
    <property type="protein sequence ID" value="KGX84490.1"/>
    <property type="molecule type" value="Genomic_DNA"/>
</dbReference>
<evidence type="ECO:0000313" key="13">
    <source>
        <dbReference type="Proteomes" id="UP000030403"/>
    </source>
</evidence>
<feature type="domain" description="Polymerase/histidinol phosphatase N-terminal" evidence="11">
    <location>
        <begin position="4"/>
        <end position="71"/>
    </location>
</feature>
<dbReference type="Gene3D" id="1.10.150.870">
    <property type="match status" value="1"/>
</dbReference>
<comment type="catalytic activity">
    <reaction evidence="10">
        <text>DNA(n) + a 2'-deoxyribonucleoside 5'-triphosphate = DNA(n+1) + diphosphate</text>
        <dbReference type="Rhea" id="RHEA:22508"/>
        <dbReference type="Rhea" id="RHEA-COMP:17339"/>
        <dbReference type="Rhea" id="RHEA-COMP:17340"/>
        <dbReference type="ChEBI" id="CHEBI:33019"/>
        <dbReference type="ChEBI" id="CHEBI:61560"/>
        <dbReference type="ChEBI" id="CHEBI:173112"/>
        <dbReference type="EC" id="2.7.7.7"/>
    </reaction>
</comment>
<dbReference type="EC" id="2.7.7.7" evidence="3"/>